<feature type="domain" description="TonB-dependent receptor plug" evidence="8">
    <location>
        <begin position="132"/>
        <end position="260"/>
    </location>
</feature>
<evidence type="ECO:0000256" key="1">
    <source>
        <dbReference type="ARBA" id="ARBA00004571"/>
    </source>
</evidence>
<reference evidence="9 10" key="1">
    <citation type="submission" date="2022-06" db="EMBL/GenBank/DDBJ databases">
        <title>A taxonomic note on the genus Prevotella: Description of four novel genera and emended description of the genera Hallella and Xylanibacter.</title>
        <authorList>
            <person name="Hitch T.C.A."/>
        </authorList>
    </citation>
    <scope>NUCLEOTIDE SEQUENCE [LARGE SCALE GENOMIC DNA]</scope>
    <source>
        <strain evidence="9 10">DSM 100619</strain>
    </source>
</reference>
<dbReference type="Pfam" id="PF13715">
    <property type="entry name" value="CarbopepD_reg_2"/>
    <property type="match status" value="1"/>
</dbReference>
<evidence type="ECO:0000256" key="5">
    <source>
        <dbReference type="ARBA" id="ARBA00023136"/>
    </source>
</evidence>
<dbReference type="Proteomes" id="UP001204015">
    <property type="component" value="Unassembled WGS sequence"/>
</dbReference>
<sequence length="1110" mass="123064">MKGNKSKLIGSLFIFFVILSDFCWGCPEAHAQSVSVSGKVVDAEENTPLIGATIRQKGTKFMTVTDTDGNFSFKVNDIKTPLTASYMGYKKAELPIDHMTDPTALVIKMRPDGVTLKGTVITALGIKRETKSLGYSVAHIGSDEINENLSGNWLNALNGKVAGLSMLQTGSGPTSSVRVTLRGDRSLNYGNNEALFVVDGVPINSGGTTTGSGSSYSNSDAPVDFGNDISQLNPEDIASVTVLKGASAAALYGSRAANGVILITTKEGRLNKGLGITLNSSVQFDKAIRFPDFQTEYGPGSDNGASPYSFWTLTSSEAPDGVAINAHTSSYAFGEKYDDSKLRYLYASKDWTTGKYTALPFVYQKDWYTGLFKTGVTYNNTVTIDGNNGKGTTGRLSFTDSKNNWIMPNTGYRRDAVAWALNSKLNPHISISSRINYIRQTTDNTPAGGYGQNNPLYQLVWGNPTSSIKDWKNEYDNGRFNYTNWSSTDNSGGAALVSGYNPYRTLNEELNGSVVNRVYGTAQVTANLYKGLTLSMRTGVDWSDQFRTIQKPFYTSYTQGFYREQSIRELEFNSDFLLSYKNDSWFDNKLMFNASFGGNARSNYYYNNKISLEKLEVEGVYNLNNYPSDVVPDIYTYRSKKLVNSFYGLADLGWDNTYFLDITARNDWSSTLSSDNWSFFYPSVSASVLVDKMLGIKTSWIDMLKLRASWANVGNDTSPYSLQQYYGSTNFAGGYDMPGTVYSKNIKPERTESWEGGIDALLFRGRVNLDFTLYRENGYNQILSVDLDQVTGATGEMINAGEIRNEGIEISAGFVPIKTKDWGWSFNLNWSANHKKLIKLQDGWDPSEPLQASMGTTIGSRTYVYSYVGQEMYYIYGRGYQRAPEGSYYLDDKGNKVDCSGMKLVDAKTGMPKLDDSPTRRIAKVNPNWRAGMSQSLRYKNLTLSASFSAQMGGHCFSVTNFSLSYQGKLKNSLAGRDDGLTVSGVNAVTNSDGTVSYQKNSTAVSSIVTYYNKYVWVRDNTEENTFSTDFFKCKEIRLDYTVPRSALSKLKFLKNAHIGAWVTNVFCITKFPQYDPETGMLNGTDIYNGIESMSYPMTRSYGMDLVLAF</sequence>
<dbReference type="InterPro" id="IPR008969">
    <property type="entry name" value="CarboxyPept-like_regulatory"/>
</dbReference>
<organism evidence="9 10">
    <name type="scientific">Segatella cerevisiae</name>
    <dbReference type="NCBI Taxonomy" id="2053716"/>
    <lineage>
        <taxon>Bacteria</taxon>
        <taxon>Pseudomonadati</taxon>
        <taxon>Bacteroidota</taxon>
        <taxon>Bacteroidia</taxon>
        <taxon>Bacteroidales</taxon>
        <taxon>Prevotellaceae</taxon>
        <taxon>Segatella</taxon>
    </lineage>
</organism>
<protein>
    <submittedName>
        <fullName evidence="9">SusC/RagA family TonB-linked outer membrane protein</fullName>
    </submittedName>
</protein>
<dbReference type="InterPro" id="IPR023996">
    <property type="entry name" value="TonB-dep_OMP_SusC/RagA"/>
</dbReference>
<dbReference type="RefSeq" id="WP_252760802.1">
    <property type="nucleotide sequence ID" value="NZ_JAMXLY010000018.1"/>
</dbReference>
<dbReference type="Gene3D" id="2.170.130.10">
    <property type="entry name" value="TonB-dependent receptor, plug domain"/>
    <property type="match status" value="1"/>
</dbReference>
<proteinExistence type="inferred from homology"/>
<keyword evidence="3 7" id="KW-1134">Transmembrane beta strand</keyword>
<evidence type="ECO:0000256" key="2">
    <source>
        <dbReference type="ARBA" id="ARBA00022448"/>
    </source>
</evidence>
<dbReference type="NCBIfam" id="TIGR04057">
    <property type="entry name" value="SusC_RagA_signa"/>
    <property type="match status" value="1"/>
</dbReference>
<comment type="subcellular location">
    <subcellularLocation>
        <location evidence="1 7">Cell outer membrane</location>
        <topology evidence="1 7">Multi-pass membrane protein</topology>
    </subcellularLocation>
</comment>
<evidence type="ECO:0000313" key="9">
    <source>
        <dbReference type="EMBL" id="MCO6025444.1"/>
    </source>
</evidence>
<comment type="caution">
    <text evidence="9">The sequence shown here is derived from an EMBL/GenBank/DDBJ whole genome shotgun (WGS) entry which is preliminary data.</text>
</comment>
<evidence type="ECO:0000259" key="8">
    <source>
        <dbReference type="Pfam" id="PF07715"/>
    </source>
</evidence>
<dbReference type="InterPro" id="IPR036942">
    <property type="entry name" value="Beta-barrel_TonB_sf"/>
</dbReference>
<evidence type="ECO:0000256" key="4">
    <source>
        <dbReference type="ARBA" id="ARBA00022692"/>
    </source>
</evidence>
<dbReference type="SUPFAM" id="SSF56935">
    <property type="entry name" value="Porins"/>
    <property type="match status" value="1"/>
</dbReference>
<evidence type="ECO:0000256" key="6">
    <source>
        <dbReference type="ARBA" id="ARBA00023237"/>
    </source>
</evidence>
<dbReference type="InterPro" id="IPR012910">
    <property type="entry name" value="Plug_dom"/>
</dbReference>
<dbReference type="EMBL" id="JAMXLY010000018">
    <property type="protein sequence ID" value="MCO6025444.1"/>
    <property type="molecule type" value="Genomic_DNA"/>
</dbReference>
<dbReference type="InterPro" id="IPR037066">
    <property type="entry name" value="Plug_dom_sf"/>
</dbReference>
<keyword evidence="10" id="KW-1185">Reference proteome</keyword>
<evidence type="ECO:0000256" key="3">
    <source>
        <dbReference type="ARBA" id="ARBA00022452"/>
    </source>
</evidence>
<keyword evidence="2 7" id="KW-0813">Transport</keyword>
<dbReference type="InterPro" id="IPR039426">
    <property type="entry name" value="TonB-dep_rcpt-like"/>
</dbReference>
<dbReference type="Pfam" id="PF07715">
    <property type="entry name" value="Plug"/>
    <property type="match status" value="1"/>
</dbReference>
<dbReference type="NCBIfam" id="TIGR04056">
    <property type="entry name" value="OMP_RagA_SusC"/>
    <property type="match status" value="1"/>
</dbReference>
<keyword evidence="6 7" id="KW-0998">Cell outer membrane</keyword>
<gene>
    <name evidence="9" type="ORF">NG821_06250</name>
</gene>
<evidence type="ECO:0000313" key="10">
    <source>
        <dbReference type="Proteomes" id="UP001204015"/>
    </source>
</evidence>
<accession>A0ABT1BWU4</accession>
<evidence type="ECO:0000256" key="7">
    <source>
        <dbReference type="PROSITE-ProRule" id="PRU01360"/>
    </source>
</evidence>
<keyword evidence="4 7" id="KW-0812">Transmembrane</keyword>
<dbReference type="InterPro" id="IPR023997">
    <property type="entry name" value="TonB-dep_OMP_SusC/RagA_CS"/>
</dbReference>
<comment type="similarity">
    <text evidence="7">Belongs to the TonB-dependent receptor family.</text>
</comment>
<name>A0ABT1BWU4_9BACT</name>
<dbReference type="PROSITE" id="PS52016">
    <property type="entry name" value="TONB_DEPENDENT_REC_3"/>
    <property type="match status" value="1"/>
</dbReference>
<dbReference type="Gene3D" id="2.40.170.20">
    <property type="entry name" value="TonB-dependent receptor, beta-barrel domain"/>
    <property type="match status" value="1"/>
</dbReference>
<dbReference type="SUPFAM" id="SSF49464">
    <property type="entry name" value="Carboxypeptidase regulatory domain-like"/>
    <property type="match status" value="1"/>
</dbReference>
<keyword evidence="5 7" id="KW-0472">Membrane</keyword>
<dbReference type="Gene3D" id="2.60.40.1120">
    <property type="entry name" value="Carboxypeptidase-like, regulatory domain"/>
    <property type="match status" value="1"/>
</dbReference>